<proteinExistence type="predicted"/>
<dbReference type="InterPro" id="IPR003788">
    <property type="entry name" value="NDUFAF7"/>
</dbReference>
<dbReference type="GO" id="GO:0035243">
    <property type="term" value="F:protein-arginine omega-N symmetric methyltransferase activity"/>
    <property type="evidence" value="ECO:0007669"/>
    <property type="project" value="TreeGrafter"/>
</dbReference>
<keyword evidence="4" id="KW-1185">Reference proteome</keyword>
<dbReference type="Pfam" id="PF02636">
    <property type="entry name" value="Methyltransf_28"/>
    <property type="match status" value="1"/>
</dbReference>
<dbReference type="EMBL" id="CP071182">
    <property type="protein sequence ID" value="QSO49451.1"/>
    <property type="molecule type" value="Genomic_DNA"/>
</dbReference>
<keyword evidence="2" id="KW-0808">Transferase</keyword>
<dbReference type="GO" id="GO:0032259">
    <property type="term" value="P:methylation"/>
    <property type="evidence" value="ECO:0007669"/>
    <property type="project" value="UniProtKB-KW"/>
</dbReference>
<dbReference type="AlphaFoldDB" id="A0A9X7W2B6"/>
<keyword evidence="1 3" id="KW-0489">Methyltransferase</keyword>
<gene>
    <name evidence="3" type="ORF">JZ786_11410</name>
</gene>
<dbReference type="Proteomes" id="UP000663505">
    <property type="component" value="Chromosome"/>
</dbReference>
<sequence length="405" mass="44952">MISSFENNPTPSAASTTEVWQNLREAADEDSLLSFREYMDLALYGPGGYYQRLVRLGGAGGDFYTAAQFPLFGLTLGRYIYQQWQQREKQGMLRIVELGPGQGELAYWICTYLVSVLEKHRSAGPVPLEYRFVEPSDYLRQVQQERVAPFFERIAFQWKAPSDIQSGIQLPKGDVAAYVFVIANELLDALPVERVRRGLQGFERGFVRIVQQGDVEEPLEEVFLPASDGLSRLARKYTPVPPGHVAEVCLDYEKVFAACSGLAREVDGVFFDYGTFADEWRQGIRPQGTLRAFHKHTLVDALARPGEVDITTDVNWDLARDAAISAGLLVKDIRKQGSFLMQNGIMDVAMEITNGDSPLSDVFKPQAGPLSITAALKQLVLPGGMGERFSAFVFTKRGGSGEQGC</sequence>
<evidence type="ECO:0000313" key="4">
    <source>
        <dbReference type="Proteomes" id="UP000663505"/>
    </source>
</evidence>
<evidence type="ECO:0000256" key="2">
    <source>
        <dbReference type="ARBA" id="ARBA00022679"/>
    </source>
</evidence>
<reference evidence="3 4" key="1">
    <citation type="submission" date="2021-02" db="EMBL/GenBank/DDBJ databases">
        <title>Alicyclobacillus curvatus sp. nov. and Alicyclobacillus mengziensis sp. nov., two acidophilic bacteria isolated from acid mine drainage.</title>
        <authorList>
            <person name="Huang Y."/>
        </authorList>
    </citation>
    <scope>NUCLEOTIDE SEQUENCE [LARGE SCALE GENOMIC DNA]</scope>
    <source>
        <strain evidence="3 4">S30H14</strain>
    </source>
</reference>
<name>A0A9X7W2B6_9BACL</name>
<organism evidence="3 4">
    <name type="scientific">Alicyclobacillus mengziensis</name>
    <dbReference type="NCBI Taxonomy" id="2931921"/>
    <lineage>
        <taxon>Bacteria</taxon>
        <taxon>Bacillati</taxon>
        <taxon>Bacillota</taxon>
        <taxon>Bacilli</taxon>
        <taxon>Bacillales</taxon>
        <taxon>Alicyclobacillaceae</taxon>
        <taxon>Alicyclobacillus</taxon>
    </lineage>
</organism>
<dbReference type="InterPro" id="IPR029063">
    <property type="entry name" value="SAM-dependent_MTases_sf"/>
</dbReference>
<dbReference type="Gene3D" id="3.40.50.12710">
    <property type="match status" value="1"/>
</dbReference>
<protein>
    <submittedName>
        <fullName evidence="3">SAM-dependent methyltransferase</fullName>
    </submittedName>
</protein>
<dbReference type="PANTHER" id="PTHR12049:SF7">
    <property type="entry name" value="PROTEIN ARGININE METHYLTRANSFERASE NDUFAF7, MITOCHONDRIAL"/>
    <property type="match status" value="1"/>
</dbReference>
<evidence type="ECO:0000256" key="1">
    <source>
        <dbReference type="ARBA" id="ARBA00022603"/>
    </source>
</evidence>
<dbReference type="RefSeq" id="WP_206658762.1">
    <property type="nucleotide sequence ID" value="NZ_CP071182.1"/>
</dbReference>
<dbReference type="InterPro" id="IPR038375">
    <property type="entry name" value="NDUFAF7_sf"/>
</dbReference>
<dbReference type="SUPFAM" id="SSF53335">
    <property type="entry name" value="S-adenosyl-L-methionine-dependent methyltransferases"/>
    <property type="match status" value="1"/>
</dbReference>
<accession>A0A9X7W2B6</accession>
<dbReference type="PANTHER" id="PTHR12049">
    <property type="entry name" value="PROTEIN ARGININE METHYLTRANSFERASE NDUFAF7, MITOCHONDRIAL"/>
    <property type="match status" value="1"/>
</dbReference>
<evidence type="ECO:0000313" key="3">
    <source>
        <dbReference type="EMBL" id="QSO49451.1"/>
    </source>
</evidence>
<dbReference type="KEGG" id="afx:JZ786_11410"/>